<name>A0A1A9ZNP8_GLOPL</name>
<accession>A0A1A9ZNP8</accession>
<dbReference type="STRING" id="7398.A0A1A9ZNP8"/>
<protein>
    <submittedName>
        <fullName evidence="3">Uncharacterized protein</fullName>
    </submittedName>
</protein>
<feature type="region of interest" description="Disordered" evidence="1">
    <location>
        <begin position="1"/>
        <end position="25"/>
    </location>
</feature>
<dbReference type="VEuPathDB" id="VectorBase:GPAI020298"/>
<evidence type="ECO:0000256" key="1">
    <source>
        <dbReference type="SAM" id="MobiDB-lite"/>
    </source>
</evidence>
<dbReference type="AlphaFoldDB" id="A0A1A9ZNP8"/>
<evidence type="ECO:0000313" key="3">
    <source>
        <dbReference type="EnsemblMetazoa" id="GPAI020298-PA"/>
    </source>
</evidence>
<keyword evidence="2" id="KW-0812">Transmembrane</keyword>
<sequence length="143" mass="16591">MHNPAFNKSENRKLRKTRNWKKASKTQVSSKRNCGIFNALLSYPGPFEKMQNTSIRMPIKQKPIQWHRNAVDESIKHFTSPIYLNHSILTAYITMGKFDTGLARHQAMTVSHYEYFRPTGHAFRWGFGLVVFPIVLYGWASTS</sequence>
<proteinExistence type="predicted"/>
<organism evidence="3 4">
    <name type="scientific">Glossina pallidipes</name>
    <name type="common">Tsetse fly</name>
    <dbReference type="NCBI Taxonomy" id="7398"/>
    <lineage>
        <taxon>Eukaryota</taxon>
        <taxon>Metazoa</taxon>
        <taxon>Ecdysozoa</taxon>
        <taxon>Arthropoda</taxon>
        <taxon>Hexapoda</taxon>
        <taxon>Insecta</taxon>
        <taxon>Pterygota</taxon>
        <taxon>Neoptera</taxon>
        <taxon>Endopterygota</taxon>
        <taxon>Diptera</taxon>
        <taxon>Brachycera</taxon>
        <taxon>Muscomorpha</taxon>
        <taxon>Hippoboscoidea</taxon>
        <taxon>Glossinidae</taxon>
        <taxon>Glossina</taxon>
    </lineage>
</organism>
<dbReference type="Proteomes" id="UP000092445">
    <property type="component" value="Unassembled WGS sequence"/>
</dbReference>
<reference evidence="3" key="2">
    <citation type="submission" date="2020-05" db="UniProtKB">
        <authorList>
            <consortium name="EnsemblMetazoa"/>
        </authorList>
    </citation>
    <scope>IDENTIFICATION</scope>
    <source>
        <strain evidence="3">IAEA</strain>
    </source>
</reference>
<keyword evidence="4" id="KW-1185">Reference proteome</keyword>
<feature type="compositionally biased region" description="Basic residues" evidence="1">
    <location>
        <begin position="13"/>
        <end position="24"/>
    </location>
</feature>
<feature type="transmembrane region" description="Helical" evidence="2">
    <location>
        <begin position="122"/>
        <end position="140"/>
    </location>
</feature>
<dbReference type="EnsemblMetazoa" id="GPAI020298-RA">
    <property type="protein sequence ID" value="GPAI020298-PA"/>
    <property type="gene ID" value="GPAI020298"/>
</dbReference>
<reference evidence="4" key="1">
    <citation type="submission" date="2014-03" db="EMBL/GenBank/DDBJ databases">
        <authorList>
            <person name="Aksoy S."/>
            <person name="Warren W."/>
            <person name="Wilson R.K."/>
        </authorList>
    </citation>
    <scope>NUCLEOTIDE SEQUENCE [LARGE SCALE GENOMIC DNA]</scope>
    <source>
        <strain evidence="4">IAEA</strain>
    </source>
</reference>
<evidence type="ECO:0000256" key="2">
    <source>
        <dbReference type="SAM" id="Phobius"/>
    </source>
</evidence>
<keyword evidence="2" id="KW-0472">Membrane</keyword>
<evidence type="ECO:0000313" key="4">
    <source>
        <dbReference type="Proteomes" id="UP000092445"/>
    </source>
</evidence>
<keyword evidence="2" id="KW-1133">Transmembrane helix</keyword>